<keyword evidence="3 6" id="KW-0812">Transmembrane</keyword>
<comment type="subcellular location">
    <subcellularLocation>
        <location evidence="1">Cell membrane</location>
        <topology evidence="1">Multi-pass membrane protein</topology>
    </subcellularLocation>
</comment>
<dbReference type="GO" id="GO:0005886">
    <property type="term" value="C:plasma membrane"/>
    <property type="evidence" value="ECO:0007669"/>
    <property type="project" value="UniProtKB-SubCell"/>
</dbReference>
<feature type="transmembrane region" description="Helical" evidence="6">
    <location>
        <begin position="103"/>
        <end position="122"/>
    </location>
</feature>
<feature type="transmembrane region" description="Helical" evidence="6">
    <location>
        <begin position="142"/>
        <end position="159"/>
    </location>
</feature>
<feature type="transmembrane region" description="Helical" evidence="6">
    <location>
        <begin position="49"/>
        <end position="68"/>
    </location>
</feature>
<dbReference type="InterPro" id="IPR001851">
    <property type="entry name" value="ABC_transp_permease"/>
</dbReference>
<dbReference type="CDD" id="cd06581">
    <property type="entry name" value="TM_PBP1_LivM_like"/>
    <property type="match status" value="1"/>
</dbReference>
<evidence type="ECO:0000256" key="4">
    <source>
        <dbReference type="ARBA" id="ARBA00022989"/>
    </source>
</evidence>
<organism evidence="7 8">
    <name type="scientific">Collimonas arenae</name>
    <dbReference type="NCBI Taxonomy" id="279058"/>
    <lineage>
        <taxon>Bacteria</taxon>
        <taxon>Pseudomonadati</taxon>
        <taxon>Pseudomonadota</taxon>
        <taxon>Betaproteobacteria</taxon>
        <taxon>Burkholderiales</taxon>
        <taxon>Oxalobacteraceae</taxon>
        <taxon>Collimonas</taxon>
    </lineage>
</organism>
<feature type="transmembrane region" description="Helical" evidence="6">
    <location>
        <begin position="190"/>
        <end position="210"/>
    </location>
</feature>
<proteinExistence type="predicted"/>
<feature type="transmembrane region" description="Helical" evidence="6">
    <location>
        <begin position="74"/>
        <end position="96"/>
    </location>
</feature>
<evidence type="ECO:0000313" key="7">
    <source>
        <dbReference type="EMBL" id="AMP09255.1"/>
    </source>
</evidence>
<sequence length="306" mass="32626">MTELLTTLGATGFLDWWDGFWSTYNTVIFSLGVNAMLALSIYVTLSCGLLSLANAAFMGIGAYAASLISMQTGLPFPVALAIGGILPALVALMIGIPTLRLSGVYLAMATLGFGEVVRVIVLNMDITGGPLGLNGIPLKTEWWHIVLLLAATLYILARIRRSKIGRAFEAIKEDEVAARLMGVNVAGYKLLAFVIGAAIAGVAGGLNAHYTFTIGPGNYAFENAVEILTMAVFGGTSTLIGPTLGGMILTLLPEALRDFDSYRSVVNGLILVLVILYLPKGIWDPRRIRAWVKIFSRRKTQAGGTN</sequence>
<evidence type="ECO:0000256" key="2">
    <source>
        <dbReference type="ARBA" id="ARBA00022475"/>
    </source>
</evidence>
<dbReference type="GO" id="GO:0015658">
    <property type="term" value="F:branched-chain amino acid transmembrane transporter activity"/>
    <property type="evidence" value="ECO:0007669"/>
    <property type="project" value="InterPro"/>
</dbReference>
<accession>A0A127QHG9</accession>
<name>A0A127QHG9_9BURK</name>
<protein>
    <submittedName>
        <fullName evidence="7">Branched-chain amino acid transport system / permease component family protein</fullName>
    </submittedName>
</protein>
<gene>
    <name evidence="7" type="ORF">CAter282_1466</name>
</gene>
<evidence type="ECO:0000256" key="5">
    <source>
        <dbReference type="ARBA" id="ARBA00023136"/>
    </source>
</evidence>
<reference evidence="7 8" key="1">
    <citation type="submission" date="2015-11" db="EMBL/GenBank/DDBJ databases">
        <title>Exploring the genomic traits of fungus-feeding bacterial genus Collimonas.</title>
        <authorList>
            <person name="Song C."/>
            <person name="Schmidt R."/>
            <person name="de Jager V."/>
            <person name="Krzyzanowska D."/>
            <person name="Jongedijk E."/>
            <person name="Cankar K."/>
            <person name="Beekwilder J."/>
            <person name="van Veen A."/>
            <person name="de Boer W."/>
            <person name="van Veen J.A."/>
            <person name="Garbeva P."/>
        </authorList>
    </citation>
    <scope>NUCLEOTIDE SEQUENCE [LARGE SCALE GENOMIC DNA]</scope>
    <source>
        <strain evidence="7 8">Ter282</strain>
    </source>
</reference>
<dbReference type="InterPro" id="IPR043428">
    <property type="entry name" value="LivM-like"/>
</dbReference>
<keyword evidence="5 6" id="KW-0472">Membrane</keyword>
<dbReference type="PATRIC" id="fig|279058.17.peg.1570"/>
<evidence type="ECO:0000256" key="6">
    <source>
        <dbReference type="SAM" id="Phobius"/>
    </source>
</evidence>
<dbReference type="PANTHER" id="PTHR30482:SF10">
    <property type="entry name" value="HIGH-AFFINITY BRANCHED-CHAIN AMINO ACID TRANSPORT PROTEIN BRAE"/>
    <property type="match status" value="1"/>
</dbReference>
<keyword evidence="4 6" id="KW-1133">Transmembrane helix</keyword>
<keyword evidence="2" id="KW-1003">Cell membrane</keyword>
<dbReference type="Proteomes" id="UP000071778">
    <property type="component" value="Chromosome"/>
</dbReference>
<feature type="transmembrane region" description="Helical" evidence="6">
    <location>
        <begin position="230"/>
        <end position="252"/>
    </location>
</feature>
<evidence type="ECO:0000256" key="3">
    <source>
        <dbReference type="ARBA" id="ARBA00022692"/>
    </source>
</evidence>
<dbReference type="RefSeq" id="WP_061532833.1">
    <property type="nucleotide sequence ID" value="NZ_CP013233.1"/>
</dbReference>
<dbReference type="PANTHER" id="PTHR30482">
    <property type="entry name" value="HIGH-AFFINITY BRANCHED-CHAIN AMINO ACID TRANSPORT SYSTEM PERMEASE"/>
    <property type="match status" value="1"/>
</dbReference>
<dbReference type="Pfam" id="PF02653">
    <property type="entry name" value="BPD_transp_2"/>
    <property type="match status" value="1"/>
</dbReference>
<dbReference type="EMBL" id="CP013235">
    <property type="protein sequence ID" value="AMP09255.1"/>
    <property type="molecule type" value="Genomic_DNA"/>
</dbReference>
<dbReference type="AlphaFoldDB" id="A0A127QHG9"/>
<feature type="transmembrane region" description="Helical" evidence="6">
    <location>
        <begin position="20"/>
        <end position="42"/>
    </location>
</feature>
<evidence type="ECO:0000256" key="1">
    <source>
        <dbReference type="ARBA" id="ARBA00004651"/>
    </source>
</evidence>
<keyword evidence="8" id="KW-1185">Reference proteome</keyword>
<feature type="transmembrane region" description="Helical" evidence="6">
    <location>
        <begin position="264"/>
        <end position="283"/>
    </location>
</feature>
<dbReference type="OrthoDB" id="3460090at2"/>
<evidence type="ECO:0000313" key="8">
    <source>
        <dbReference type="Proteomes" id="UP000071778"/>
    </source>
</evidence>